<evidence type="ECO:0000256" key="3">
    <source>
        <dbReference type="PROSITE-ProRule" id="PRU00023"/>
    </source>
</evidence>
<evidence type="ECO:0000256" key="4">
    <source>
        <dbReference type="SAM" id="SignalP"/>
    </source>
</evidence>
<dbReference type="Pfam" id="PF12796">
    <property type="entry name" value="Ank_2"/>
    <property type="match status" value="1"/>
</dbReference>
<evidence type="ECO:0000256" key="2">
    <source>
        <dbReference type="ARBA" id="ARBA00023043"/>
    </source>
</evidence>
<comment type="caution">
    <text evidence="5">The sequence shown here is derived from an EMBL/GenBank/DDBJ whole genome shotgun (WGS) entry which is preliminary data.</text>
</comment>
<dbReference type="Gene3D" id="1.25.40.20">
    <property type="entry name" value="Ankyrin repeat-containing domain"/>
    <property type="match status" value="1"/>
</dbReference>
<dbReference type="SUPFAM" id="SSF48403">
    <property type="entry name" value="Ankyrin repeat"/>
    <property type="match status" value="1"/>
</dbReference>
<evidence type="ECO:0000313" key="6">
    <source>
        <dbReference type="Proteomes" id="UP001159405"/>
    </source>
</evidence>
<dbReference type="InterPro" id="IPR002110">
    <property type="entry name" value="Ankyrin_rpt"/>
</dbReference>
<proteinExistence type="predicted"/>
<feature type="chain" id="PRO_5045235640" evidence="4">
    <location>
        <begin position="19"/>
        <end position="154"/>
    </location>
</feature>
<dbReference type="InterPro" id="IPR036770">
    <property type="entry name" value="Ankyrin_rpt-contain_sf"/>
</dbReference>
<keyword evidence="1" id="KW-0677">Repeat</keyword>
<evidence type="ECO:0000313" key="5">
    <source>
        <dbReference type="EMBL" id="CAH3148614.1"/>
    </source>
</evidence>
<dbReference type="Proteomes" id="UP001159405">
    <property type="component" value="Unassembled WGS sequence"/>
</dbReference>
<dbReference type="PROSITE" id="PS50088">
    <property type="entry name" value="ANK_REPEAT"/>
    <property type="match status" value="2"/>
</dbReference>
<reference evidence="5 6" key="1">
    <citation type="submission" date="2022-05" db="EMBL/GenBank/DDBJ databases">
        <authorList>
            <consortium name="Genoscope - CEA"/>
            <person name="William W."/>
        </authorList>
    </citation>
    <scope>NUCLEOTIDE SEQUENCE [LARGE SCALE GENOMIC DNA]</scope>
</reference>
<gene>
    <name evidence="5" type="ORF">PLOB_00046724</name>
</gene>
<feature type="non-terminal residue" evidence="5">
    <location>
        <position position="1"/>
    </location>
</feature>
<name>A0ABN8PR45_9CNID</name>
<evidence type="ECO:0000256" key="1">
    <source>
        <dbReference type="ARBA" id="ARBA00022737"/>
    </source>
</evidence>
<accession>A0ABN8PR45</accession>
<feature type="repeat" description="ANK" evidence="3">
    <location>
        <begin position="43"/>
        <end position="75"/>
    </location>
</feature>
<dbReference type="PANTHER" id="PTHR24198">
    <property type="entry name" value="ANKYRIN REPEAT AND PROTEIN KINASE DOMAIN-CONTAINING PROTEIN"/>
    <property type="match status" value="1"/>
</dbReference>
<feature type="repeat" description="ANK" evidence="3">
    <location>
        <begin position="76"/>
        <end position="102"/>
    </location>
</feature>
<sequence length="154" mass="17221">KFSFVSLFLFHFLRNMVGVGGVRRLGPGGDSLLGGANCGGDNRGFTPLHLSARMGNENLCRLSLEHNVDVNIQDNRGYTPLHWSTRKGNENLCRLLLEHNVDQRPKFELSFAQKAIETNYTTVVASVQGAEKLKSNLKSEKTLRQNPSYTHTTF</sequence>
<dbReference type="EMBL" id="CALNXK010000084">
    <property type="protein sequence ID" value="CAH3148614.1"/>
    <property type="molecule type" value="Genomic_DNA"/>
</dbReference>
<protein>
    <submittedName>
        <fullName evidence="5">Uncharacterized protein</fullName>
    </submittedName>
</protein>
<feature type="signal peptide" evidence="4">
    <location>
        <begin position="1"/>
        <end position="18"/>
    </location>
</feature>
<organism evidence="5 6">
    <name type="scientific">Porites lobata</name>
    <dbReference type="NCBI Taxonomy" id="104759"/>
    <lineage>
        <taxon>Eukaryota</taxon>
        <taxon>Metazoa</taxon>
        <taxon>Cnidaria</taxon>
        <taxon>Anthozoa</taxon>
        <taxon>Hexacorallia</taxon>
        <taxon>Scleractinia</taxon>
        <taxon>Fungiina</taxon>
        <taxon>Poritidae</taxon>
        <taxon>Porites</taxon>
    </lineage>
</organism>
<dbReference type="PROSITE" id="PS50297">
    <property type="entry name" value="ANK_REP_REGION"/>
    <property type="match status" value="2"/>
</dbReference>
<dbReference type="PANTHER" id="PTHR24198:SF165">
    <property type="entry name" value="ANKYRIN REPEAT-CONTAINING PROTEIN-RELATED"/>
    <property type="match status" value="1"/>
</dbReference>
<keyword evidence="4" id="KW-0732">Signal</keyword>
<keyword evidence="6" id="KW-1185">Reference proteome</keyword>
<dbReference type="SMART" id="SM00248">
    <property type="entry name" value="ANK"/>
    <property type="match status" value="2"/>
</dbReference>
<keyword evidence="2 3" id="KW-0040">ANK repeat</keyword>